<accession>A0A0U5FQP8</accession>
<feature type="domain" description="RRM" evidence="3">
    <location>
        <begin position="873"/>
        <end position="947"/>
    </location>
</feature>
<feature type="region of interest" description="Disordered" evidence="2">
    <location>
        <begin position="429"/>
        <end position="478"/>
    </location>
</feature>
<keyword evidence="1" id="KW-0694">RNA-binding</keyword>
<dbReference type="PROSITE" id="PS50102">
    <property type="entry name" value="RRM"/>
    <property type="match status" value="1"/>
</dbReference>
<dbReference type="InterPro" id="IPR035979">
    <property type="entry name" value="RBD_domain_sf"/>
</dbReference>
<organism evidence="4 5">
    <name type="scientific">Aspergillus calidoustus</name>
    <dbReference type="NCBI Taxonomy" id="454130"/>
    <lineage>
        <taxon>Eukaryota</taxon>
        <taxon>Fungi</taxon>
        <taxon>Dikarya</taxon>
        <taxon>Ascomycota</taxon>
        <taxon>Pezizomycotina</taxon>
        <taxon>Eurotiomycetes</taxon>
        <taxon>Eurotiomycetidae</taxon>
        <taxon>Eurotiales</taxon>
        <taxon>Aspergillaceae</taxon>
        <taxon>Aspergillus</taxon>
        <taxon>Aspergillus subgen. Nidulantes</taxon>
    </lineage>
</organism>
<name>A0A0U5FQP8_ASPCI</name>
<keyword evidence="5" id="KW-1185">Reference proteome</keyword>
<dbReference type="InterPro" id="IPR012677">
    <property type="entry name" value="Nucleotide-bd_a/b_plait_sf"/>
</dbReference>
<evidence type="ECO:0000313" key="4">
    <source>
        <dbReference type="EMBL" id="CEL01825.1"/>
    </source>
</evidence>
<dbReference type="SUPFAM" id="SSF54928">
    <property type="entry name" value="RNA-binding domain, RBD"/>
    <property type="match status" value="1"/>
</dbReference>
<dbReference type="Pfam" id="PF26082">
    <property type="entry name" value="zf-C2H2_AcuF"/>
    <property type="match status" value="1"/>
</dbReference>
<evidence type="ECO:0000313" key="5">
    <source>
        <dbReference type="Proteomes" id="UP000054771"/>
    </source>
</evidence>
<gene>
    <name evidence="4" type="ORF">ASPCAL01403</name>
</gene>
<dbReference type="GO" id="GO:0005544">
    <property type="term" value="F:calcium-dependent phospholipid binding"/>
    <property type="evidence" value="ECO:0007669"/>
    <property type="project" value="InterPro"/>
</dbReference>
<dbReference type="PANTHER" id="PTHR35391">
    <property type="entry name" value="C2H2-TYPE DOMAIN-CONTAINING PROTEIN-RELATED"/>
    <property type="match status" value="1"/>
</dbReference>
<dbReference type="OMA" id="SDWINHE"/>
<feature type="compositionally biased region" description="Polar residues" evidence="2">
    <location>
        <begin position="449"/>
        <end position="461"/>
    </location>
</feature>
<dbReference type="STRING" id="454130.A0A0U5FQP8"/>
<feature type="region of interest" description="Disordered" evidence="2">
    <location>
        <begin position="492"/>
        <end position="536"/>
    </location>
</feature>
<dbReference type="EMBL" id="CDMC01000001">
    <property type="protein sequence ID" value="CEL01825.1"/>
    <property type="molecule type" value="Genomic_DNA"/>
</dbReference>
<dbReference type="GO" id="GO:0003723">
    <property type="term" value="F:RNA binding"/>
    <property type="evidence" value="ECO:0007669"/>
    <property type="project" value="UniProtKB-UniRule"/>
</dbReference>
<evidence type="ECO:0000259" key="3">
    <source>
        <dbReference type="PROSITE" id="PS50102"/>
    </source>
</evidence>
<dbReference type="Gene3D" id="3.30.70.330">
    <property type="match status" value="1"/>
</dbReference>
<protein>
    <recommendedName>
        <fullName evidence="3">RRM domain-containing protein</fullName>
    </recommendedName>
</protein>
<reference evidence="5" key="1">
    <citation type="journal article" date="2016" name="Genome Announc.">
        <title>Draft genome sequences of fungus Aspergillus calidoustus.</title>
        <authorList>
            <person name="Horn F."/>
            <person name="Linde J."/>
            <person name="Mattern D.J."/>
            <person name="Walther G."/>
            <person name="Guthke R."/>
            <person name="Scherlach K."/>
            <person name="Martin K."/>
            <person name="Brakhage A.A."/>
            <person name="Petzke L."/>
            <person name="Valiante V."/>
        </authorList>
    </citation>
    <scope>NUCLEOTIDE SEQUENCE [LARGE SCALE GENOMIC DNA]</scope>
    <source>
        <strain evidence="5">SF006504</strain>
    </source>
</reference>
<dbReference type="AlphaFoldDB" id="A0A0U5FQP8"/>
<dbReference type="InterPro" id="IPR000504">
    <property type="entry name" value="RRM_dom"/>
</dbReference>
<dbReference type="OrthoDB" id="6133115at2759"/>
<proteinExistence type="predicted"/>
<dbReference type="GO" id="GO:0005509">
    <property type="term" value="F:calcium ion binding"/>
    <property type="evidence" value="ECO:0007669"/>
    <property type="project" value="InterPro"/>
</dbReference>
<dbReference type="InterPro" id="IPR058925">
    <property type="entry name" value="zf-C2H2_AcuF"/>
</dbReference>
<dbReference type="InterPro" id="IPR037104">
    <property type="entry name" value="Annexin_sf"/>
</dbReference>
<dbReference type="PANTHER" id="PTHR35391:SF5">
    <property type="entry name" value="DUF6590 DOMAIN-CONTAINING PROTEIN"/>
    <property type="match status" value="1"/>
</dbReference>
<evidence type="ECO:0000256" key="2">
    <source>
        <dbReference type="SAM" id="MobiDB-lite"/>
    </source>
</evidence>
<evidence type="ECO:0000256" key="1">
    <source>
        <dbReference type="PROSITE-ProRule" id="PRU00176"/>
    </source>
</evidence>
<dbReference type="Gene3D" id="1.10.220.10">
    <property type="entry name" value="Annexin"/>
    <property type="match status" value="1"/>
</dbReference>
<dbReference type="SUPFAM" id="SSF47874">
    <property type="entry name" value="Annexin"/>
    <property type="match status" value="1"/>
</dbReference>
<sequence>MDAPNDTLASVGQDIRSHFVRLQTSQAINEAKWAKLDHEMQRFELWARNLGLFTGGHSSLDYRFRDAQLVFDHSLSLLRDLAKLLTQVFKVIKRDECPADDDVSDDSEEEDVSSYQEKPLFELLTDNATATVDKLYRLAFKIRNPAMRLAGSRSLGYREVDKDTGIELIEQFALLDYRYIKDLFHSYNASHSEDHYLIPRLAKANTRRRQQFRYWKRRREAFERLSMADLVDEDDEINRPEIKEQQQHLTVPGMEPISFAPSQPSTATWLNADKVKLDDDAMSVISAVSFLPSGDDHDTDSVSLPPPPQIGPEVKEFECPYCFTICPQKLANQKNWETHILRDLRPYICTYQHCKTPDQPYDSLSDWINHEVYNHGGNAHSDGSCDSGPSQDSAPAVARDCPFCIEVAVSPFHIASHLHRIAAFSLPRSVGDEDASDGASASGRVDMSSGESRLSVPSFSSAPDWEVPEDGSSGSSDELNSHFEALRQIMPTDETGGSSASSGLGDGPGSALDEGEEEEGPGPRGDAAQGEGETGNAHWPNWLVADIALAISKALSPTTVADRAPFLRFLPLMDHDAILNLRTEYKKLVQSGGKGVNVAKHIRRKLGKDPFGDACYLTALGRWQSEVFWITAFCDDSETGYTHEAFFIGPLFDRDATEIKAIKQTFKSKRYMNSLEEFIRNRVKLAIYREAALLAVEGNQDSASPDMVAKDIEDINAALDDRFELARKVMPIILARNRSHLRSVWQGYKDRYGSDFVQDLWQYTGDDASHVLAYVISGAANRAKRDAISLFHVLEKRHCNLVTFYLVRFHWTPQHFINIKAEFREKYGTSVEEKIREKFPLTEEGPNLDDWRDFCIELAMSTDENSRYNPPSDTLYVGNVPFDTSVEELSNLFLSQPGYKGLNQVDATLSVAKFEDARTAGQALNNLTGYRLSTSGKIGIRLGFADSAATARFDHIIGLDASYARTAASG</sequence>
<dbReference type="Proteomes" id="UP000054771">
    <property type="component" value="Unassembled WGS sequence"/>
</dbReference>